<dbReference type="SUPFAM" id="SSF55729">
    <property type="entry name" value="Acyl-CoA N-acyltransferases (Nat)"/>
    <property type="match status" value="1"/>
</dbReference>
<name>A0ABW0TPZ5_9BACL</name>
<dbReference type="EC" id="2.3.1.-" evidence="4"/>
<dbReference type="Pfam" id="PF00583">
    <property type="entry name" value="Acetyltransf_1"/>
    <property type="match status" value="1"/>
</dbReference>
<feature type="domain" description="N-acetyltransferase" evidence="3">
    <location>
        <begin position="1"/>
        <end position="155"/>
    </location>
</feature>
<dbReference type="RefSeq" id="WP_381438025.1">
    <property type="nucleotide sequence ID" value="NZ_JBHSNO010000012.1"/>
</dbReference>
<protein>
    <submittedName>
        <fullName evidence="4">GNAT family N-acetyltransferase</fullName>
        <ecNumber evidence="4">2.3.1.-</ecNumber>
    </submittedName>
</protein>
<dbReference type="InterPro" id="IPR000182">
    <property type="entry name" value="GNAT_dom"/>
</dbReference>
<dbReference type="PROSITE" id="PS51186">
    <property type="entry name" value="GNAT"/>
    <property type="match status" value="1"/>
</dbReference>
<proteinExistence type="predicted"/>
<evidence type="ECO:0000259" key="3">
    <source>
        <dbReference type="PROSITE" id="PS51186"/>
    </source>
</evidence>
<evidence type="ECO:0000313" key="4">
    <source>
        <dbReference type="EMBL" id="MFC5590901.1"/>
    </source>
</evidence>
<accession>A0ABW0TPZ5</accession>
<dbReference type="Gene3D" id="3.40.630.30">
    <property type="match status" value="1"/>
</dbReference>
<sequence length="155" mass="17478">MKIVSAKATDAPTLHNLMIQAFSVYKDEIPPSSALEETVHSITHALEGGERALICTMKEEPVGMVRFQLYENEVYFYRLSVLPEKQGQGLAKKLLGSLESYALEQGKNVIRCKVRMTVQKNIQLYRSIGYHIYDEETISKPNGLSVPVVSMMKKL</sequence>
<evidence type="ECO:0000313" key="5">
    <source>
        <dbReference type="Proteomes" id="UP001596109"/>
    </source>
</evidence>
<evidence type="ECO:0000256" key="2">
    <source>
        <dbReference type="ARBA" id="ARBA00023315"/>
    </source>
</evidence>
<reference evidence="5" key="1">
    <citation type="journal article" date="2019" name="Int. J. Syst. Evol. Microbiol.">
        <title>The Global Catalogue of Microorganisms (GCM) 10K type strain sequencing project: providing services to taxonomists for standard genome sequencing and annotation.</title>
        <authorList>
            <consortium name="The Broad Institute Genomics Platform"/>
            <consortium name="The Broad Institute Genome Sequencing Center for Infectious Disease"/>
            <person name="Wu L."/>
            <person name="Ma J."/>
        </authorList>
    </citation>
    <scope>NUCLEOTIDE SEQUENCE [LARGE SCALE GENOMIC DNA]</scope>
    <source>
        <strain evidence="5">CGMCC 4.1434</strain>
    </source>
</reference>
<gene>
    <name evidence="4" type="ORF">ACFPRA_18635</name>
</gene>
<organism evidence="4 5">
    <name type="scientific">Sporosarcina soli</name>
    <dbReference type="NCBI Taxonomy" id="334736"/>
    <lineage>
        <taxon>Bacteria</taxon>
        <taxon>Bacillati</taxon>
        <taxon>Bacillota</taxon>
        <taxon>Bacilli</taxon>
        <taxon>Bacillales</taxon>
        <taxon>Caryophanaceae</taxon>
        <taxon>Sporosarcina</taxon>
    </lineage>
</organism>
<dbReference type="CDD" id="cd04301">
    <property type="entry name" value="NAT_SF"/>
    <property type="match status" value="1"/>
</dbReference>
<dbReference type="InterPro" id="IPR016181">
    <property type="entry name" value="Acyl_CoA_acyltransferase"/>
</dbReference>
<evidence type="ECO:0000256" key="1">
    <source>
        <dbReference type="ARBA" id="ARBA00022679"/>
    </source>
</evidence>
<dbReference type="GO" id="GO:0016746">
    <property type="term" value="F:acyltransferase activity"/>
    <property type="evidence" value="ECO:0007669"/>
    <property type="project" value="UniProtKB-KW"/>
</dbReference>
<keyword evidence="1 4" id="KW-0808">Transferase</keyword>
<comment type="caution">
    <text evidence="4">The sequence shown here is derived from an EMBL/GenBank/DDBJ whole genome shotgun (WGS) entry which is preliminary data.</text>
</comment>
<dbReference type="EMBL" id="JBHSNO010000012">
    <property type="protein sequence ID" value="MFC5590901.1"/>
    <property type="molecule type" value="Genomic_DNA"/>
</dbReference>
<dbReference type="Proteomes" id="UP001596109">
    <property type="component" value="Unassembled WGS sequence"/>
</dbReference>
<keyword evidence="2 4" id="KW-0012">Acyltransferase</keyword>
<dbReference type="PANTHER" id="PTHR43877">
    <property type="entry name" value="AMINOALKYLPHOSPHONATE N-ACETYLTRANSFERASE-RELATED-RELATED"/>
    <property type="match status" value="1"/>
</dbReference>
<keyword evidence="5" id="KW-1185">Reference proteome</keyword>
<dbReference type="InterPro" id="IPR050832">
    <property type="entry name" value="Bact_Acetyltransf"/>
</dbReference>